<reference evidence="1 2" key="1">
    <citation type="submission" date="2019-09" db="EMBL/GenBank/DDBJ databases">
        <title>Genome Sequences of Streptomyces kaniharaensis ATCC 21070.</title>
        <authorList>
            <person name="Zhu W."/>
            <person name="De Crecy-Lagard V."/>
            <person name="Richards N.G."/>
        </authorList>
    </citation>
    <scope>NUCLEOTIDE SEQUENCE [LARGE SCALE GENOMIC DNA]</scope>
    <source>
        <strain evidence="1 2">SF-557</strain>
    </source>
</reference>
<keyword evidence="2" id="KW-1185">Reference proteome</keyword>
<dbReference type="AlphaFoldDB" id="A0A6N7L545"/>
<gene>
    <name evidence="1" type="ORF">F7Q99_36045</name>
</gene>
<name>A0A6N7L545_9ACTN</name>
<evidence type="ECO:0000313" key="1">
    <source>
        <dbReference type="EMBL" id="MQS17454.1"/>
    </source>
</evidence>
<comment type="caution">
    <text evidence="1">The sequence shown here is derived from an EMBL/GenBank/DDBJ whole genome shotgun (WGS) entry which is preliminary data.</text>
</comment>
<dbReference type="Proteomes" id="UP000450000">
    <property type="component" value="Unassembled WGS sequence"/>
</dbReference>
<accession>A0A6N7L545</accession>
<evidence type="ECO:0000313" key="2">
    <source>
        <dbReference type="Proteomes" id="UP000450000"/>
    </source>
</evidence>
<protein>
    <submittedName>
        <fullName evidence="1">XRE family transcriptional regulator</fullName>
    </submittedName>
</protein>
<proteinExistence type="predicted"/>
<organism evidence="1 2">
    <name type="scientific">Streptomyces kaniharaensis</name>
    <dbReference type="NCBI Taxonomy" id="212423"/>
    <lineage>
        <taxon>Bacteria</taxon>
        <taxon>Bacillati</taxon>
        <taxon>Actinomycetota</taxon>
        <taxon>Actinomycetes</taxon>
        <taxon>Kitasatosporales</taxon>
        <taxon>Streptomycetaceae</taxon>
        <taxon>Streptomyces</taxon>
    </lineage>
</organism>
<dbReference type="RefSeq" id="WP_153470309.1">
    <property type="nucleotide sequence ID" value="NZ_WBOF01000004.1"/>
</dbReference>
<sequence length="110" mass="11477">MPWAVVPRAHLAPGGVWPDGPLAPDAPPGARLGQAVALALAAAMERRELGARALAQQAGQGMTHPTILAILDGDRLPAAHTLLLLEMVLQTPLYPTDLYSELADGQHPAP</sequence>
<dbReference type="EMBL" id="WBOF01000004">
    <property type="protein sequence ID" value="MQS17454.1"/>
    <property type="molecule type" value="Genomic_DNA"/>
</dbReference>
<dbReference type="OrthoDB" id="4734764at2"/>